<gene>
    <name evidence="1" type="ORF">GOACH_19_00100</name>
</gene>
<proteinExistence type="predicted"/>
<evidence type="ECO:0000313" key="1">
    <source>
        <dbReference type="EMBL" id="GAC50006.1"/>
    </source>
</evidence>
<dbReference type="AlphaFoldDB" id="L7KNF0"/>
<reference evidence="1 2" key="1">
    <citation type="submission" date="2012-12" db="EMBL/GenBank/DDBJ databases">
        <title>Whole genome shotgun sequence of Gordonia aichiensis NBRC 108223.</title>
        <authorList>
            <person name="Isaki-Nakamura S."/>
            <person name="Hosoyama A."/>
            <person name="Tsuchikane K."/>
            <person name="Ando Y."/>
            <person name="Baba S."/>
            <person name="Ohji S."/>
            <person name="Hamada M."/>
            <person name="Tamura T."/>
            <person name="Yamazoe A."/>
            <person name="Yamazaki S."/>
            <person name="Fujita N."/>
        </authorList>
    </citation>
    <scope>NUCLEOTIDE SEQUENCE [LARGE SCALE GENOMIC DNA]</scope>
    <source>
        <strain evidence="1 2">NBRC 108223</strain>
    </source>
</reference>
<protein>
    <submittedName>
        <fullName evidence="1">Uncharacterized protein</fullName>
    </submittedName>
</protein>
<evidence type="ECO:0000313" key="2">
    <source>
        <dbReference type="Proteomes" id="UP000010988"/>
    </source>
</evidence>
<organism evidence="1 2">
    <name type="scientific">Gordonia aichiensis NBRC 108223</name>
    <dbReference type="NCBI Taxonomy" id="1220583"/>
    <lineage>
        <taxon>Bacteria</taxon>
        <taxon>Bacillati</taxon>
        <taxon>Actinomycetota</taxon>
        <taxon>Actinomycetes</taxon>
        <taxon>Mycobacteriales</taxon>
        <taxon>Gordoniaceae</taxon>
        <taxon>Gordonia</taxon>
    </lineage>
</organism>
<dbReference type="eggNOG" id="ENOG5031W4U">
    <property type="taxonomic scope" value="Bacteria"/>
</dbReference>
<comment type="caution">
    <text evidence="1">The sequence shown here is derived from an EMBL/GenBank/DDBJ whole genome shotgun (WGS) entry which is preliminary data.</text>
</comment>
<name>L7KNF0_9ACTN</name>
<sequence length="165" mass="19241">MIHRGSGAKDWRDGRPPIDQVWATFSEWVVRLLEDHRSMSNRGSSEEFCAFIDAGSSSIPRGVDWFDSLWDDGDDDEMDNDAAEEIALRIHDEPCYVDKPGIREALDEMITYGWIRLEDGKYAVPLGLERPLSAGMKEFEHRQYLRREEHGRRESNSRRRGRGRW</sequence>
<dbReference type="Proteomes" id="UP000010988">
    <property type="component" value="Unassembled WGS sequence"/>
</dbReference>
<dbReference type="EMBL" id="BANR01000019">
    <property type="protein sequence ID" value="GAC50006.1"/>
    <property type="molecule type" value="Genomic_DNA"/>
</dbReference>
<keyword evidence="2" id="KW-1185">Reference proteome</keyword>
<accession>L7KNF0</accession>